<evidence type="ECO:0000313" key="8">
    <source>
        <dbReference type="EMBL" id="OQV21972.1"/>
    </source>
</evidence>
<dbReference type="EMBL" id="MTYJ01000020">
    <property type="protein sequence ID" value="OQV21972.1"/>
    <property type="molecule type" value="Genomic_DNA"/>
</dbReference>
<keyword evidence="9" id="KW-1185">Reference proteome</keyword>
<dbReference type="InterPro" id="IPR007110">
    <property type="entry name" value="Ig-like_dom"/>
</dbReference>
<reference evidence="9" key="1">
    <citation type="submission" date="2017-01" db="EMBL/GenBank/DDBJ databases">
        <title>Comparative genomics of anhydrobiosis in the tardigrade Hypsibius dujardini.</title>
        <authorList>
            <person name="Yoshida Y."/>
            <person name="Koutsovoulos G."/>
            <person name="Laetsch D."/>
            <person name="Stevens L."/>
            <person name="Kumar S."/>
            <person name="Horikawa D."/>
            <person name="Ishino K."/>
            <person name="Komine S."/>
            <person name="Tomita M."/>
            <person name="Blaxter M."/>
            <person name="Arakawa K."/>
        </authorList>
    </citation>
    <scope>NUCLEOTIDE SEQUENCE [LARGE SCALE GENOMIC DNA]</scope>
    <source>
        <strain evidence="9">Z151</strain>
    </source>
</reference>
<dbReference type="Pfam" id="PF07679">
    <property type="entry name" value="I-set"/>
    <property type="match status" value="1"/>
</dbReference>
<accession>A0A1W0X3V1</accession>
<evidence type="ECO:0000256" key="4">
    <source>
        <dbReference type="ARBA" id="ARBA00022737"/>
    </source>
</evidence>
<feature type="domain" description="Ig-like" evidence="7">
    <location>
        <begin position="4"/>
        <end position="99"/>
    </location>
</feature>
<comment type="similarity">
    <text evidence="2">Belongs to the protein kinase superfamily. CAMK Ser/Thr protein kinase family.</text>
</comment>
<evidence type="ECO:0000256" key="6">
    <source>
        <dbReference type="ARBA" id="ARBA00023319"/>
    </source>
</evidence>
<dbReference type="SMR" id="A0A1W0X3V1"/>
<keyword evidence="4" id="KW-0677">Repeat</keyword>
<dbReference type="Gene3D" id="2.60.40.10">
    <property type="entry name" value="Immunoglobulins"/>
    <property type="match status" value="1"/>
</dbReference>
<organism evidence="8 9">
    <name type="scientific">Hypsibius exemplaris</name>
    <name type="common">Freshwater tardigrade</name>
    <dbReference type="NCBI Taxonomy" id="2072580"/>
    <lineage>
        <taxon>Eukaryota</taxon>
        <taxon>Metazoa</taxon>
        <taxon>Ecdysozoa</taxon>
        <taxon>Tardigrada</taxon>
        <taxon>Eutardigrada</taxon>
        <taxon>Parachela</taxon>
        <taxon>Hypsibioidea</taxon>
        <taxon>Hypsibiidae</taxon>
        <taxon>Hypsibius</taxon>
    </lineage>
</organism>
<dbReference type="PANTHER" id="PTHR47633:SF4">
    <property type="entry name" value="MYOPALLADIN ISOFORM X1"/>
    <property type="match status" value="1"/>
</dbReference>
<evidence type="ECO:0000256" key="5">
    <source>
        <dbReference type="ARBA" id="ARBA00023157"/>
    </source>
</evidence>
<sequence length="115" mass="12331">MSAPKFDKALSPRKSEVIETSGARFSGKVSGNPKPTVQWFKNDEPLTINDARHSKLKIIAEDDGTVGLNFIEAAADDDATYKCVASNQHGKAESQVDLLVEAMPDALKAATATLK</sequence>
<dbReference type="PROSITE" id="PS50835">
    <property type="entry name" value="IG_LIKE"/>
    <property type="match status" value="1"/>
</dbReference>
<comment type="subcellular location">
    <subcellularLocation>
        <location evidence="1">Cytoplasm</location>
        <location evidence="1">Myofibril</location>
        <location evidence="1">Sarcomere</location>
    </subcellularLocation>
</comment>
<evidence type="ECO:0000256" key="3">
    <source>
        <dbReference type="ARBA" id="ARBA00022490"/>
    </source>
</evidence>
<comment type="caution">
    <text evidence="8">The sequence shown here is derived from an EMBL/GenBank/DDBJ whole genome shotgun (WGS) entry which is preliminary data.</text>
</comment>
<dbReference type="InterPro" id="IPR003598">
    <property type="entry name" value="Ig_sub2"/>
</dbReference>
<keyword evidence="5" id="KW-1015">Disulfide bond</keyword>
<dbReference type="Proteomes" id="UP000192578">
    <property type="component" value="Unassembled WGS sequence"/>
</dbReference>
<dbReference type="GO" id="GO:0030017">
    <property type="term" value="C:sarcomere"/>
    <property type="evidence" value="ECO:0007669"/>
    <property type="project" value="UniProtKB-SubCell"/>
</dbReference>
<proteinExistence type="inferred from homology"/>
<dbReference type="OrthoDB" id="5969272at2759"/>
<name>A0A1W0X3V1_HYPEX</name>
<gene>
    <name evidence="8" type="ORF">BV898_04183</name>
</gene>
<dbReference type="InterPro" id="IPR003599">
    <property type="entry name" value="Ig_sub"/>
</dbReference>
<evidence type="ECO:0000256" key="1">
    <source>
        <dbReference type="ARBA" id="ARBA00004204"/>
    </source>
</evidence>
<dbReference type="InterPro" id="IPR013783">
    <property type="entry name" value="Ig-like_fold"/>
</dbReference>
<evidence type="ECO:0000259" key="7">
    <source>
        <dbReference type="PROSITE" id="PS50835"/>
    </source>
</evidence>
<keyword evidence="3" id="KW-0963">Cytoplasm</keyword>
<dbReference type="FunFam" id="2.60.40.10:FF:000345">
    <property type="entry name" value="Muscle M-line assembly protein unc-89"/>
    <property type="match status" value="1"/>
</dbReference>
<dbReference type="InterPro" id="IPR036179">
    <property type="entry name" value="Ig-like_dom_sf"/>
</dbReference>
<dbReference type="SMART" id="SM00408">
    <property type="entry name" value="IGc2"/>
    <property type="match status" value="1"/>
</dbReference>
<keyword evidence="6" id="KW-0393">Immunoglobulin domain</keyword>
<dbReference type="SUPFAM" id="SSF48726">
    <property type="entry name" value="Immunoglobulin"/>
    <property type="match status" value="1"/>
</dbReference>
<dbReference type="InterPro" id="IPR013098">
    <property type="entry name" value="Ig_I-set"/>
</dbReference>
<dbReference type="PANTHER" id="PTHR47633">
    <property type="entry name" value="IMMUNOGLOBULIN"/>
    <property type="match status" value="1"/>
</dbReference>
<dbReference type="AlphaFoldDB" id="A0A1W0X3V1"/>
<protein>
    <recommendedName>
        <fullName evidence="7">Ig-like domain-containing protein</fullName>
    </recommendedName>
</protein>
<dbReference type="SMART" id="SM00409">
    <property type="entry name" value="IG"/>
    <property type="match status" value="1"/>
</dbReference>
<evidence type="ECO:0000313" key="9">
    <source>
        <dbReference type="Proteomes" id="UP000192578"/>
    </source>
</evidence>
<evidence type="ECO:0000256" key="2">
    <source>
        <dbReference type="ARBA" id="ARBA00006692"/>
    </source>
</evidence>